<dbReference type="InterPro" id="IPR018060">
    <property type="entry name" value="HTH_AraC"/>
</dbReference>
<dbReference type="OrthoDB" id="5949386at2"/>
<dbReference type="PANTHER" id="PTHR11019:SF190">
    <property type="entry name" value="ARAC-FAMILY REGULATORY PROTEIN"/>
    <property type="match status" value="1"/>
</dbReference>
<reference evidence="8" key="1">
    <citation type="submission" date="2016-10" db="EMBL/GenBank/DDBJ databases">
        <authorList>
            <person name="Varghese N."/>
            <person name="Submissions S."/>
        </authorList>
    </citation>
    <scope>NUCLEOTIDE SEQUENCE [LARGE SCALE GENOMIC DNA]</scope>
    <source>
        <strain evidence="8">DSM 23317</strain>
    </source>
</reference>
<evidence type="ECO:0000313" key="8">
    <source>
        <dbReference type="Proteomes" id="UP000199527"/>
    </source>
</evidence>
<dbReference type="EMBL" id="FNEM01000011">
    <property type="protein sequence ID" value="SDJ67646.1"/>
    <property type="molecule type" value="Genomic_DNA"/>
</dbReference>
<dbReference type="InterPro" id="IPR020449">
    <property type="entry name" value="Tscrpt_reg_AraC-type_HTH"/>
</dbReference>
<name>A0A1G8VNJ7_9GAMM</name>
<keyword evidence="3 7" id="KW-0238">DNA-binding</keyword>
<dbReference type="InterPro" id="IPR009057">
    <property type="entry name" value="Homeodomain-like_sf"/>
</dbReference>
<dbReference type="PROSITE" id="PS01124">
    <property type="entry name" value="HTH_ARAC_FAMILY_2"/>
    <property type="match status" value="1"/>
</dbReference>
<dbReference type="InterPro" id="IPR003313">
    <property type="entry name" value="AraC-bd"/>
</dbReference>
<accession>A0A1G8VNJ7</accession>
<evidence type="ECO:0000256" key="2">
    <source>
        <dbReference type="ARBA" id="ARBA00023015"/>
    </source>
</evidence>
<gene>
    <name evidence="7" type="ORF">SAMN04488540_111114</name>
</gene>
<dbReference type="InterPro" id="IPR011051">
    <property type="entry name" value="RmlC_Cupin_sf"/>
</dbReference>
<evidence type="ECO:0000256" key="5">
    <source>
        <dbReference type="ARBA" id="ARBA00023163"/>
    </source>
</evidence>
<evidence type="ECO:0000256" key="3">
    <source>
        <dbReference type="ARBA" id="ARBA00023125"/>
    </source>
</evidence>
<sequence>MEPANGASLLERYPLPFEATTSDIYLHQEDISANTTFLPHSHAWGQLNVVVAGVMEISVDGRPFLSPPQYAIWIPPLVEHTSYSRQRVSYRALYLCPELSAQLPQEACMIRLSGVFWAIIEDFADRKQEYANSEADRRLAQVMVDQLAKAEPMVAYLPLSEDPLIKPILTTLQLDPADKRTLSQWAAQVYSTERTLNRHFQRKLGMSFSDWRQRRRFLASLGMLRSGMKVNQVALELGYSSPSAFITMFSRLSGTTPEQYRIQRSRQTGA</sequence>
<dbReference type="Pfam" id="PF12833">
    <property type="entry name" value="HTH_18"/>
    <property type="match status" value="1"/>
</dbReference>
<evidence type="ECO:0000256" key="1">
    <source>
        <dbReference type="ARBA" id="ARBA00022491"/>
    </source>
</evidence>
<organism evidence="7 8">
    <name type="scientific">Ferrimonas sediminum</name>
    <dbReference type="NCBI Taxonomy" id="718193"/>
    <lineage>
        <taxon>Bacteria</taxon>
        <taxon>Pseudomonadati</taxon>
        <taxon>Pseudomonadota</taxon>
        <taxon>Gammaproteobacteria</taxon>
        <taxon>Alteromonadales</taxon>
        <taxon>Ferrimonadaceae</taxon>
        <taxon>Ferrimonas</taxon>
    </lineage>
</organism>
<keyword evidence="2" id="KW-0805">Transcription regulation</keyword>
<keyword evidence="1" id="KW-0678">Repressor</keyword>
<evidence type="ECO:0000256" key="4">
    <source>
        <dbReference type="ARBA" id="ARBA00023159"/>
    </source>
</evidence>
<dbReference type="Gene3D" id="1.10.10.60">
    <property type="entry name" value="Homeodomain-like"/>
    <property type="match status" value="1"/>
</dbReference>
<evidence type="ECO:0000259" key="6">
    <source>
        <dbReference type="PROSITE" id="PS01124"/>
    </source>
</evidence>
<dbReference type="SMART" id="SM00342">
    <property type="entry name" value="HTH_ARAC"/>
    <property type="match status" value="1"/>
</dbReference>
<dbReference type="Pfam" id="PF02311">
    <property type="entry name" value="AraC_binding"/>
    <property type="match status" value="1"/>
</dbReference>
<keyword evidence="8" id="KW-1185">Reference proteome</keyword>
<dbReference type="SUPFAM" id="SSF51182">
    <property type="entry name" value="RmlC-like cupins"/>
    <property type="match status" value="1"/>
</dbReference>
<keyword evidence="5" id="KW-0804">Transcription</keyword>
<dbReference type="Proteomes" id="UP000199527">
    <property type="component" value="Unassembled WGS sequence"/>
</dbReference>
<proteinExistence type="predicted"/>
<dbReference type="InterPro" id="IPR014710">
    <property type="entry name" value="RmlC-like_jellyroll"/>
</dbReference>
<evidence type="ECO:0000313" key="7">
    <source>
        <dbReference type="EMBL" id="SDJ67646.1"/>
    </source>
</evidence>
<dbReference type="Gene3D" id="2.60.120.10">
    <property type="entry name" value="Jelly Rolls"/>
    <property type="match status" value="1"/>
</dbReference>
<dbReference type="GO" id="GO:0043565">
    <property type="term" value="F:sequence-specific DNA binding"/>
    <property type="evidence" value="ECO:0007669"/>
    <property type="project" value="InterPro"/>
</dbReference>
<dbReference type="PRINTS" id="PR00032">
    <property type="entry name" value="HTHARAC"/>
</dbReference>
<feature type="domain" description="HTH araC/xylS-type" evidence="6">
    <location>
        <begin position="166"/>
        <end position="263"/>
    </location>
</feature>
<dbReference type="FunFam" id="1.10.10.60:FF:000132">
    <property type="entry name" value="AraC family transcriptional regulator"/>
    <property type="match status" value="1"/>
</dbReference>
<dbReference type="SUPFAM" id="SSF46689">
    <property type="entry name" value="Homeodomain-like"/>
    <property type="match status" value="1"/>
</dbReference>
<keyword evidence="4" id="KW-0010">Activator</keyword>
<dbReference type="RefSeq" id="WP_090366070.1">
    <property type="nucleotide sequence ID" value="NZ_FNEM01000011.1"/>
</dbReference>
<dbReference type="AlphaFoldDB" id="A0A1G8VNJ7"/>
<protein>
    <submittedName>
        <fullName evidence="7">AraC-type DNA-binding protein</fullName>
    </submittedName>
</protein>
<dbReference type="GO" id="GO:0003700">
    <property type="term" value="F:DNA-binding transcription factor activity"/>
    <property type="evidence" value="ECO:0007669"/>
    <property type="project" value="InterPro"/>
</dbReference>
<dbReference type="CDD" id="cd06124">
    <property type="entry name" value="cupin_NimR-like_N"/>
    <property type="match status" value="1"/>
</dbReference>
<dbReference type="PANTHER" id="PTHR11019">
    <property type="entry name" value="HTH-TYPE TRANSCRIPTIONAL REGULATOR NIMR"/>
    <property type="match status" value="1"/>
</dbReference>